<dbReference type="PANTHER" id="PTHR24095">
    <property type="entry name" value="ACETYL-COENZYME A SYNTHETASE"/>
    <property type="match status" value="1"/>
</dbReference>
<evidence type="ECO:0000259" key="9">
    <source>
        <dbReference type="Pfam" id="PF16177"/>
    </source>
</evidence>
<evidence type="ECO:0000313" key="10">
    <source>
        <dbReference type="EMBL" id="KAK7578250.1"/>
    </source>
</evidence>
<evidence type="ECO:0000259" key="8">
    <source>
        <dbReference type="Pfam" id="PF13193"/>
    </source>
</evidence>
<feature type="domain" description="AMP-dependent synthetase/ligase" evidence="7">
    <location>
        <begin position="95"/>
        <end position="506"/>
    </location>
</feature>
<dbReference type="Pfam" id="PF13193">
    <property type="entry name" value="AMP-binding_C"/>
    <property type="match status" value="1"/>
</dbReference>
<name>A0AAN9TCR2_9HEMI</name>
<comment type="caution">
    <text evidence="10">The sequence shown here is derived from an EMBL/GenBank/DDBJ whole genome shotgun (WGS) entry which is preliminary data.</text>
</comment>
<dbReference type="SUPFAM" id="SSF56801">
    <property type="entry name" value="Acetyl-CoA synthetase-like"/>
    <property type="match status" value="1"/>
</dbReference>
<dbReference type="Gene3D" id="3.40.50.12780">
    <property type="entry name" value="N-terminal domain of ligase-like"/>
    <property type="match status" value="1"/>
</dbReference>
<dbReference type="Gene3D" id="3.30.300.30">
    <property type="match status" value="1"/>
</dbReference>
<feature type="domain" description="AMP-binding enzyme C-terminal" evidence="8">
    <location>
        <begin position="562"/>
        <end position="640"/>
    </location>
</feature>
<keyword evidence="5" id="KW-0067">ATP-binding</keyword>
<proteinExistence type="inferred from homology"/>
<keyword evidence="11" id="KW-1185">Reference proteome</keyword>
<keyword evidence="4" id="KW-0547">Nucleotide-binding</keyword>
<dbReference type="NCBIfam" id="NF001208">
    <property type="entry name" value="PRK00174.1"/>
    <property type="match status" value="1"/>
</dbReference>
<dbReference type="Pfam" id="PF16177">
    <property type="entry name" value="ACAS_N"/>
    <property type="match status" value="1"/>
</dbReference>
<comment type="similarity">
    <text evidence="1">Belongs to the ATP-dependent AMP-binding enzyme family.</text>
</comment>
<evidence type="ECO:0000256" key="4">
    <source>
        <dbReference type="ARBA" id="ARBA00022741"/>
    </source>
</evidence>
<gene>
    <name evidence="10" type="ORF">V9T40_010455</name>
</gene>
<dbReference type="GO" id="GO:0003987">
    <property type="term" value="F:acetate-CoA ligase activity"/>
    <property type="evidence" value="ECO:0007669"/>
    <property type="project" value="UniProtKB-EC"/>
</dbReference>
<dbReference type="InterPro" id="IPR045851">
    <property type="entry name" value="AMP-bd_C_sf"/>
</dbReference>
<dbReference type="Proteomes" id="UP001367676">
    <property type="component" value="Unassembled WGS sequence"/>
</dbReference>
<dbReference type="AlphaFoldDB" id="A0AAN9TCR2"/>
<evidence type="ECO:0000256" key="2">
    <source>
        <dbReference type="ARBA" id="ARBA00013275"/>
    </source>
</evidence>
<keyword evidence="3" id="KW-0436">Ligase</keyword>
<dbReference type="FunFam" id="3.40.50.12780:FF:000001">
    <property type="entry name" value="Acetyl-coenzyme A synthetase"/>
    <property type="match status" value="1"/>
</dbReference>
<evidence type="ECO:0000256" key="5">
    <source>
        <dbReference type="ARBA" id="ARBA00022840"/>
    </source>
</evidence>
<dbReference type="GO" id="GO:0005524">
    <property type="term" value="F:ATP binding"/>
    <property type="evidence" value="ECO:0007669"/>
    <property type="project" value="UniProtKB-KW"/>
</dbReference>
<feature type="domain" description="Acetyl-coenzyme A synthetase N-terminal" evidence="9">
    <location>
        <begin position="24"/>
        <end position="84"/>
    </location>
</feature>
<dbReference type="CDD" id="cd05966">
    <property type="entry name" value="ACS"/>
    <property type="match status" value="1"/>
</dbReference>
<dbReference type="InterPro" id="IPR020845">
    <property type="entry name" value="AMP-binding_CS"/>
</dbReference>
<evidence type="ECO:0000313" key="11">
    <source>
        <dbReference type="Proteomes" id="UP001367676"/>
    </source>
</evidence>
<reference evidence="10 11" key="1">
    <citation type="submission" date="2024-03" db="EMBL/GenBank/DDBJ databases">
        <title>Adaptation during the transition from Ophiocordyceps entomopathogen to insect associate is accompanied by gene loss and intensified selection.</title>
        <authorList>
            <person name="Ward C.M."/>
            <person name="Onetto C.A."/>
            <person name="Borneman A.R."/>
        </authorList>
    </citation>
    <scope>NUCLEOTIDE SEQUENCE [LARGE SCALE GENOMIC DNA]</scope>
    <source>
        <strain evidence="10">AWRI1</strain>
        <tissue evidence="10">Single Adult Female</tissue>
    </source>
</reference>
<dbReference type="PANTHER" id="PTHR24095:SF244">
    <property type="entry name" value="ACETYL-COENZYME A SYNTHETASE"/>
    <property type="match status" value="1"/>
</dbReference>
<organism evidence="10 11">
    <name type="scientific">Parthenolecanium corni</name>
    <dbReference type="NCBI Taxonomy" id="536013"/>
    <lineage>
        <taxon>Eukaryota</taxon>
        <taxon>Metazoa</taxon>
        <taxon>Ecdysozoa</taxon>
        <taxon>Arthropoda</taxon>
        <taxon>Hexapoda</taxon>
        <taxon>Insecta</taxon>
        <taxon>Pterygota</taxon>
        <taxon>Neoptera</taxon>
        <taxon>Paraneoptera</taxon>
        <taxon>Hemiptera</taxon>
        <taxon>Sternorrhyncha</taxon>
        <taxon>Coccoidea</taxon>
        <taxon>Coccidae</taxon>
        <taxon>Parthenolecanium</taxon>
    </lineage>
</organism>
<dbReference type="InterPro" id="IPR025110">
    <property type="entry name" value="AMP-bd_C"/>
</dbReference>
<evidence type="ECO:0000256" key="3">
    <source>
        <dbReference type="ARBA" id="ARBA00022598"/>
    </source>
</evidence>
<dbReference type="PROSITE" id="PS00455">
    <property type="entry name" value="AMP_BINDING"/>
    <property type="match status" value="1"/>
</dbReference>
<dbReference type="EC" id="6.2.1.1" evidence="2"/>
<dbReference type="InterPro" id="IPR000873">
    <property type="entry name" value="AMP-dep_synth/lig_dom"/>
</dbReference>
<sequence length="681" mass="77344">MKDDVYEPKPHVSENAYVRSMIEYRKLYRKSIENPVDFWSDIAKQFHWETPIDRQKFWSYNFDTSKGPVYVKWLEGATTNICYNLLDRNIRLGLGDKIAFYWEGNDPEDYSRLTYKKLREEVCKFANVLKSKGVEKGDRVAIYMPMVLEIVVVILACSRIGAVHSIVFAGFSADALADRLVDSQCKVLITADSVYRGEKLLHLKAICDTAMDKAKEQGHEVKHCIVVRHLQRLNAFFESKTQNHNGCNGDAKNHYDETPWNDDRDSWWHDEMEDADPSCYPVWVSAEDPLFMLYTSGSTGKPKGVLHTVGGYLLYAATTFKYVFDYKPDDVYWCTADVGWITGHSYVIYGPLANGATSVMFEGTPFYPNVDRFWAIINKYKVNQFYTAPTAIRALMKYGDEHPQKYDLSSLRVLGSVGEPINPEAWLWYYKLIGNEQCSIADTFWQTETGGHVITPLPGCTPMKPGSATFPFFGVQPELLDENGEKIIGEGEGYLVFNRPWPGIMRTVYGDHKRFEETYFSRFPGYYCTGDGARRDADGYLWITGRIDDKLNVSGHLMSTAEVESCLTEHPSVTEAAVVSRPHPVKGECLYCFVTPNDGIEFTNKLASELSKSVREKIGPFAMPDVIQYAPGLPKTRSGKIMRRILRKIAINDRNVGDTSTLADESIVEILFKNRPENASS</sequence>
<dbReference type="InterPro" id="IPR042099">
    <property type="entry name" value="ANL_N_sf"/>
</dbReference>
<accession>A0AAN9TCR2</accession>
<dbReference type="InterPro" id="IPR032387">
    <property type="entry name" value="ACAS_N"/>
</dbReference>
<dbReference type="FunFam" id="3.30.300.30:FF:000004">
    <property type="entry name" value="Acetyl-coenzyme A synthetase"/>
    <property type="match status" value="1"/>
</dbReference>
<dbReference type="GO" id="GO:0006085">
    <property type="term" value="P:acetyl-CoA biosynthetic process"/>
    <property type="evidence" value="ECO:0007669"/>
    <property type="project" value="TreeGrafter"/>
</dbReference>
<evidence type="ECO:0000256" key="1">
    <source>
        <dbReference type="ARBA" id="ARBA00006432"/>
    </source>
</evidence>
<protein>
    <recommendedName>
        <fullName evidence="2">acetate--CoA ligase</fullName>
        <ecNumber evidence="2">6.2.1.1</ecNumber>
    </recommendedName>
    <alternativeName>
        <fullName evidence="6">Acetyl-CoA synthetase</fullName>
    </alternativeName>
</protein>
<dbReference type="EMBL" id="JBBCAQ010000035">
    <property type="protein sequence ID" value="KAK7578250.1"/>
    <property type="molecule type" value="Genomic_DNA"/>
</dbReference>
<dbReference type="Pfam" id="PF00501">
    <property type="entry name" value="AMP-binding"/>
    <property type="match status" value="1"/>
</dbReference>
<evidence type="ECO:0000256" key="6">
    <source>
        <dbReference type="ARBA" id="ARBA00080059"/>
    </source>
</evidence>
<evidence type="ECO:0000259" key="7">
    <source>
        <dbReference type="Pfam" id="PF00501"/>
    </source>
</evidence>